<keyword evidence="2" id="KW-1185">Reference proteome</keyword>
<accession>A0A8S1LZ42</accession>
<evidence type="ECO:0000313" key="2">
    <source>
        <dbReference type="Proteomes" id="UP000688137"/>
    </source>
</evidence>
<protein>
    <submittedName>
        <fullName evidence="1">Uncharacterized protein</fullName>
    </submittedName>
</protein>
<comment type="caution">
    <text evidence="1">The sequence shown here is derived from an EMBL/GenBank/DDBJ whole genome shotgun (WGS) entry which is preliminary data.</text>
</comment>
<dbReference type="OMA" id="QYQFNIR"/>
<proteinExistence type="predicted"/>
<dbReference type="EMBL" id="CAJJDM010000049">
    <property type="protein sequence ID" value="CAD8072459.1"/>
    <property type="molecule type" value="Genomic_DNA"/>
</dbReference>
<sequence length="259" mass="30132">MIEGNLSELIWGSVELTLNVLLLDRLRLPQKIPAQGVLRFSLIHEYNNYSDTKVRYVVASLLTPDIYKYFRNFQDPLQFIYGCFMFFDLLVILEIITNTDTIYAATLLLRLLRIINILQQIIKAAMTIKIKKTIKYIPPPVIKPSEVSPPQSLITTKANSHDEEQEVLKQPKKLQNPCLYQFNIRTSKSSVITINTNDITQLDYLLDQKLYLDKRTMLMIKLNLCLKAYHQNNIKKLPTSEILLKQIANYQSELMLMHL</sequence>
<dbReference type="AlphaFoldDB" id="A0A8S1LZ42"/>
<reference evidence="1" key="1">
    <citation type="submission" date="2021-01" db="EMBL/GenBank/DDBJ databases">
        <authorList>
            <consortium name="Genoscope - CEA"/>
            <person name="William W."/>
        </authorList>
    </citation>
    <scope>NUCLEOTIDE SEQUENCE</scope>
</reference>
<organism evidence="1 2">
    <name type="scientific">Paramecium primaurelia</name>
    <dbReference type="NCBI Taxonomy" id="5886"/>
    <lineage>
        <taxon>Eukaryota</taxon>
        <taxon>Sar</taxon>
        <taxon>Alveolata</taxon>
        <taxon>Ciliophora</taxon>
        <taxon>Intramacronucleata</taxon>
        <taxon>Oligohymenophorea</taxon>
        <taxon>Peniculida</taxon>
        <taxon>Parameciidae</taxon>
        <taxon>Paramecium</taxon>
    </lineage>
</organism>
<dbReference type="Proteomes" id="UP000688137">
    <property type="component" value="Unassembled WGS sequence"/>
</dbReference>
<gene>
    <name evidence="1" type="ORF">PPRIM_AZ9-3.1.T0490139</name>
</gene>
<evidence type="ECO:0000313" key="1">
    <source>
        <dbReference type="EMBL" id="CAD8072459.1"/>
    </source>
</evidence>
<name>A0A8S1LZ42_PARPR</name>